<evidence type="ECO:0000256" key="6">
    <source>
        <dbReference type="ARBA" id="ARBA00021963"/>
    </source>
</evidence>
<proteinExistence type="inferred from homology"/>
<evidence type="ECO:0000313" key="22">
    <source>
        <dbReference type="Proteomes" id="UP000183832"/>
    </source>
</evidence>
<evidence type="ECO:0000256" key="16">
    <source>
        <dbReference type="ARBA" id="ARBA00032693"/>
    </source>
</evidence>
<dbReference type="Pfam" id="PF05889">
    <property type="entry name" value="SepSecS"/>
    <property type="match status" value="1"/>
</dbReference>
<gene>
    <name evidence="21" type="ORF">CLUMA_CG012475</name>
</gene>
<dbReference type="GO" id="GO:0098621">
    <property type="term" value="F:O-phosphoseryl-tRNA(Sec) selenium transferase activity"/>
    <property type="evidence" value="ECO:0007669"/>
    <property type="project" value="UniProtKB-EC"/>
</dbReference>
<reference evidence="21 22" key="1">
    <citation type="submission" date="2015-04" db="EMBL/GenBank/DDBJ databases">
        <authorList>
            <person name="Syromyatnikov M.Y."/>
            <person name="Popov V.N."/>
        </authorList>
    </citation>
    <scope>NUCLEOTIDE SEQUENCE [LARGE SCALE GENOMIC DNA]</scope>
</reference>
<feature type="modified residue" description="N6-(pyridoxal phosphate)lysine" evidence="20">
    <location>
        <position position="287"/>
    </location>
</feature>
<feature type="binding site" evidence="19">
    <location>
        <position position="398"/>
    </location>
    <ligand>
        <name>tRNA</name>
        <dbReference type="ChEBI" id="CHEBI:17843"/>
    </ligand>
</feature>
<evidence type="ECO:0000256" key="2">
    <source>
        <dbReference type="ARBA" id="ARBA00002552"/>
    </source>
</evidence>
<comment type="subcellular location">
    <subcellularLocation>
        <location evidence="18">Cytoplasm</location>
    </subcellularLocation>
</comment>
<feature type="binding site" evidence="19">
    <location>
        <position position="107"/>
    </location>
    <ligand>
        <name>substrate</name>
    </ligand>
</feature>
<keyword evidence="22" id="KW-1185">Reference proteome</keyword>
<evidence type="ECO:0000256" key="19">
    <source>
        <dbReference type="PIRSR" id="PIRSR017689-1"/>
    </source>
</evidence>
<comment type="cofactor">
    <cofactor evidence="1 18 20">
        <name>pyridoxal 5'-phosphate</name>
        <dbReference type="ChEBI" id="CHEBI:597326"/>
    </cofactor>
</comment>
<evidence type="ECO:0000256" key="18">
    <source>
        <dbReference type="PIRNR" id="PIRNR017689"/>
    </source>
</evidence>
<dbReference type="PANTHER" id="PTHR12944:SF2">
    <property type="entry name" value="O-PHOSPHOSERYL-TRNA(SEC) SELENIUM TRANSFERASE"/>
    <property type="match status" value="1"/>
</dbReference>
<comment type="catalytic activity">
    <reaction evidence="17 18">
        <text>O-phospho-L-seryl-tRNA(Sec) + selenophosphate + H2O = L-selenocysteinyl-tRNA(Sec) + 2 phosphate</text>
        <dbReference type="Rhea" id="RHEA:25041"/>
        <dbReference type="Rhea" id="RHEA-COMP:9743"/>
        <dbReference type="Rhea" id="RHEA-COMP:9947"/>
        <dbReference type="ChEBI" id="CHEBI:15377"/>
        <dbReference type="ChEBI" id="CHEBI:16144"/>
        <dbReference type="ChEBI" id="CHEBI:43474"/>
        <dbReference type="ChEBI" id="CHEBI:78551"/>
        <dbReference type="ChEBI" id="CHEBI:78573"/>
        <dbReference type="EC" id="2.9.1.2"/>
    </reaction>
</comment>
<evidence type="ECO:0000256" key="14">
    <source>
        <dbReference type="ARBA" id="ARBA00030669"/>
    </source>
</evidence>
<evidence type="ECO:0000256" key="12">
    <source>
        <dbReference type="ARBA" id="ARBA00023266"/>
    </source>
</evidence>
<dbReference type="EC" id="2.9.1.2" evidence="5 18"/>
<evidence type="ECO:0000256" key="10">
    <source>
        <dbReference type="ARBA" id="ARBA00022898"/>
    </source>
</evidence>
<dbReference type="InterPro" id="IPR015424">
    <property type="entry name" value="PyrdxlP-dep_Trfase"/>
</dbReference>
<dbReference type="NCBIfam" id="TIGR03531">
    <property type="entry name" value="selenium_SpcS"/>
    <property type="match status" value="1"/>
</dbReference>
<accession>A0A1J1IFX1</accession>
<feature type="binding site" evidence="19">
    <location>
        <position position="316"/>
    </location>
    <ligand>
        <name>substrate</name>
    </ligand>
</feature>
<dbReference type="Gene3D" id="3.40.640.10">
    <property type="entry name" value="Type I PLP-dependent aspartate aminotransferase-like (Major domain)"/>
    <property type="match status" value="1"/>
</dbReference>
<evidence type="ECO:0000256" key="13">
    <source>
        <dbReference type="ARBA" id="ARBA00026053"/>
    </source>
</evidence>
<feature type="binding site" evidence="19">
    <location>
        <position position="100"/>
    </location>
    <ligand>
        <name>substrate</name>
    </ligand>
</feature>
<evidence type="ECO:0000256" key="7">
    <source>
        <dbReference type="ARBA" id="ARBA00022555"/>
    </source>
</evidence>
<dbReference type="GO" id="GO:0000049">
    <property type="term" value="F:tRNA binding"/>
    <property type="evidence" value="ECO:0007669"/>
    <property type="project" value="UniProtKB-UniRule"/>
</dbReference>
<keyword evidence="10 18" id="KW-0663">Pyridoxal phosphate</keyword>
<evidence type="ECO:0000256" key="9">
    <source>
        <dbReference type="ARBA" id="ARBA00022884"/>
    </source>
</evidence>
<evidence type="ECO:0000256" key="20">
    <source>
        <dbReference type="PIRSR" id="PIRSR017689-50"/>
    </source>
</evidence>
<evidence type="ECO:0000256" key="11">
    <source>
        <dbReference type="ARBA" id="ARBA00022917"/>
    </source>
</evidence>
<feature type="site" description="May act as a substrate filter by repelling compounds with a negatively charged alpha-carboxylate" evidence="20">
    <location>
        <position position="76"/>
    </location>
</feature>
<dbReference type="Proteomes" id="UP000183832">
    <property type="component" value="Unassembled WGS sequence"/>
</dbReference>
<dbReference type="SUPFAM" id="SSF53383">
    <property type="entry name" value="PLP-dependent transferases"/>
    <property type="match status" value="1"/>
</dbReference>
<dbReference type="STRING" id="568069.A0A1J1IFX1"/>
<feature type="binding site" evidence="19">
    <location>
        <position position="274"/>
    </location>
    <ligand>
        <name>tRNA</name>
        <dbReference type="ChEBI" id="CHEBI:17843"/>
    </ligand>
</feature>
<dbReference type="AlphaFoldDB" id="A0A1J1IFX1"/>
<dbReference type="GO" id="GO:0001717">
    <property type="term" value="P:conversion of seryl-tRNAsec to selenocys-tRNAsec"/>
    <property type="evidence" value="ECO:0007669"/>
    <property type="project" value="UniProtKB-UniRule"/>
</dbReference>
<comment type="pathway">
    <text evidence="3 18">Aminoacyl-tRNA biosynthesis; selenocysteinyl-tRNA(Sec) biosynthesis; selenocysteinyl-tRNA(Sec) from L-seryl-tRNA(Sec) (archaeal/eukaryal route): step 2/2.</text>
</comment>
<evidence type="ECO:0000256" key="3">
    <source>
        <dbReference type="ARBA" id="ARBA00004822"/>
    </source>
</evidence>
<protein>
    <recommendedName>
        <fullName evidence="6 18">O-phosphoseryl-tRNA(Sec) selenium transferase</fullName>
        <ecNumber evidence="5 18">2.9.1.2</ecNumber>
    </recommendedName>
    <alternativeName>
        <fullName evidence="14 18">Selenocysteine synthase</fullName>
    </alternativeName>
    <alternativeName>
        <fullName evidence="15 18">Selenocysteinyl-tRNA(Sec) synthase</fullName>
    </alternativeName>
    <alternativeName>
        <fullName evidence="16 18">Sep-tRNA:Sec-tRNA synthase</fullName>
    </alternativeName>
</protein>
<dbReference type="InterPro" id="IPR015421">
    <property type="entry name" value="PyrdxlP-dep_Trfase_major"/>
</dbReference>
<comment type="function">
    <text evidence="2 18">Converts O-phosphoseryl-tRNA(Sec) to selenocysteinyl-tRNA(Sec) required for selenoprotein biosynthesis.</text>
</comment>
<name>A0A1J1IFX1_9DIPT</name>
<evidence type="ECO:0000256" key="17">
    <source>
        <dbReference type="ARBA" id="ARBA00048808"/>
    </source>
</evidence>
<evidence type="ECO:0000256" key="5">
    <source>
        <dbReference type="ARBA" id="ARBA00012464"/>
    </source>
</evidence>
<evidence type="ECO:0000256" key="8">
    <source>
        <dbReference type="ARBA" id="ARBA00022679"/>
    </source>
</evidence>
<keyword evidence="11 18" id="KW-0648">Protein biosynthesis</keyword>
<sequence length="469" mass="52357">MISDETMKTLCSKLVPLNYLNIASDARKQREKIIQQLFEKRKIPESGFDDIVIETLVTEISQLDSNNFPSKCGVGEREARIACDLVRRRHYGLGHGVGRSGDICENQPKAAGSSILNQLTNILTLDLIKMMGIRSIEKSILLPMATGMSLMLCFLTLKSQRSSEAKYVLWSRIDQKSCFKCITTANLIPVIINPIRNEDELQTNLTEFENQIKILGEDKIVCIVSTTSCFAPRGCDDIEGLAVLAKKHNIPHVINNAYGLQTTFLTHQIEQGIKEGNVDIFVQSTDKNLLVPVGGAIIAGPHKKLIDDIAKHYAGRGSSSQTLDVFMTILSLGRDGYMKLVRDRKENFNYLKERFEILAEKHKENILNTKRNPISIAMTLKNFDENNVSMIGSMLFTRGVSGCRVITTKDDKAIDGYLFQGWGSHVTDLINNTPYITAAASIGITKIDIDAFIDKLDKVLLKVRNNKES</sequence>
<feature type="binding site" evidence="19">
    <location>
        <position position="99"/>
    </location>
    <ligand>
        <name>substrate</name>
    </ligand>
</feature>
<keyword evidence="18" id="KW-0963">Cytoplasm</keyword>
<keyword evidence="12 18" id="KW-0711">Selenium</keyword>
<dbReference type="UniPathway" id="UPA00906">
    <property type="reaction ID" value="UER00898"/>
</dbReference>
<comment type="subunit">
    <text evidence="13">Homotetramer formed by a catalytic dimer and a non-catalytic dimer serving as a binding platform that orients tRNASec for catalysis. Each tetramer binds the CCA ends of two tRNAs which point to the active sites of the catalytic dimer.</text>
</comment>
<dbReference type="InterPro" id="IPR008829">
    <property type="entry name" value="SepSecS/SepCysS"/>
</dbReference>
<dbReference type="PIRSF" id="PIRSF017689">
    <property type="entry name" value="SepSecS"/>
    <property type="match status" value="1"/>
</dbReference>
<comment type="similarity">
    <text evidence="4 18">Belongs to the SepSecS family.</text>
</comment>
<keyword evidence="8 18" id="KW-0808">Transferase</keyword>
<dbReference type="GO" id="GO:0005737">
    <property type="term" value="C:cytoplasm"/>
    <property type="evidence" value="ECO:0007669"/>
    <property type="project" value="UniProtKB-SubCell"/>
</dbReference>
<organism evidence="21 22">
    <name type="scientific">Clunio marinus</name>
    <dbReference type="NCBI Taxonomy" id="568069"/>
    <lineage>
        <taxon>Eukaryota</taxon>
        <taxon>Metazoa</taxon>
        <taxon>Ecdysozoa</taxon>
        <taxon>Arthropoda</taxon>
        <taxon>Hexapoda</taxon>
        <taxon>Insecta</taxon>
        <taxon>Pterygota</taxon>
        <taxon>Neoptera</taxon>
        <taxon>Endopterygota</taxon>
        <taxon>Diptera</taxon>
        <taxon>Nematocera</taxon>
        <taxon>Chironomoidea</taxon>
        <taxon>Chironomidae</taxon>
        <taxon>Clunio</taxon>
    </lineage>
</organism>
<feature type="binding site" evidence="19">
    <location>
        <position position="77"/>
    </location>
    <ligand>
        <name>pyridoxal 5'-phosphate</name>
        <dbReference type="ChEBI" id="CHEBI:597326"/>
    </ligand>
</feature>
<dbReference type="InterPro" id="IPR019872">
    <property type="entry name" value="Sec-tRNA_Se_transferase"/>
</dbReference>
<dbReference type="PANTHER" id="PTHR12944">
    <property type="entry name" value="SOLUBLE LIVER ANTIGEN/LIVER PANCREAS ANTIGEN"/>
    <property type="match status" value="1"/>
</dbReference>
<evidence type="ECO:0000256" key="15">
    <source>
        <dbReference type="ARBA" id="ARBA00032048"/>
    </source>
</evidence>
<dbReference type="OrthoDB" id="10263545at2759"/>
<evidence type="ECO:0000256" key="4">
    <source>
        <dbReference type="ARBA" id="ARBA00007037"/>
    </source>
</evidence>
<dbReference type="GO" id="GO:0001514">
    <property type="term" value="P:selenocysteine incorporation"/>
    <property type="evidence" value="ECO:0007669"/>
    <property type="project" value="TreeGrafter"/>
</dbReference>
<keyword evidence="7 18" id="KW-0820">tRNA-binding</keyword>
<evidence type="ECO:0000313" key="21">
    <source>
        <dbReference type="EMBL" id="CRK99149.1"/>
    </source>
</evidence>
<keyword evidence="9 18" id="KW-0694">RNA-binding</keyword>
<evidence type="ECO:0000256" key="1">
    <source>
        <dbReference type="ARBA" id="ARBA00001933"/>
    </source>
</evidence>
<dbReference type="EMBL" id="CVRI01000049">
    <property type="protein sequence ID" value="CRK99149.1"/>
    <property type="molecule type" value="Genomic_DNA"/>
</dbReference>